<dbReference type="InterPro" id="IPR011761">
    <property type="entry name" value="ATP-grasp"/>
</dbReference>
<dbReference type="InterPro" id="IPR016185">
    <property type="entry name" value="PreATP-grasp_dom_sf"/>
</dbReference>
<dbReference type="AlphaFoldDB" id="D1C6B6"/>
<dbReference type="HOGENOM" id="CLU_054353_2_1_0"/>
<organism evidence="12 13">
    <name type="scientific">Sphaerobacter thermophilus (strain ATCC 49802 / DSM 20745 / KCCM 41009 / NCIMB 13125 / S 6022)</name>
    <dbReference type="NCBI Taxonomy" id="479434"/>
    <lineage>
        <taxon>Bacteria</taxon>
        <taxon>Pseudomonadati</taxon>
        <taxon>Thermomicrobiota</taxon>
        <taxon>Thermomicrobia</taxon>
        <taxon>Sphaerobacterales</taxon>
        <taxon>Sphaerobacterineae</taxon>
        <taxon>Sphaerobacteraceae</taxon>
        <taxon>Sphaerobacter</taxon>
    </lineage>
</organism>
<evidence type="ECO:0000256" key="8">
    <source>
        <dbReference type="ARBA" id="ARBA00022842"/>
    </source>
</evidence>
<keyword evidence="7 10" id="KW-0067">ATP-binding</keyword>
<reference evidence="13" key="1">
    <citation type="submission" date="2009-11" db="EMBL/GenBank/DDBJ databases">
        <title>The complete chromosome 1 of Sphaerobacter thermophilus DSM 20745.</title>
        <authorList>
            <person name="Lucas S."/>
            <person name="Copeland A."/>
            <person name="Lapidus A."/>
            <person name="Glavina del Rio T."/>
            <person name="Dalin E."/>
            <person name="Tice H."/>
            <person name="Bruce D."/>
            <person name="Goodwin L."/>
            <person name="Pitluck S."/>
            <person name="Kyrpides N."/>
            <person name="Mavromatis K."/>
            <person name="Ivanova N."/>
            <person name="Mikhailova N."/>
            <person name="LaButti K.M."/>
            <person name="Clum A."/>
            <person name="Sun H.I."/>
            <person name="Brettin T."/>
            <person name="Detter J.C."/>
            <person name="Han C."/>
            <person name="Larimer F."/>
            <person name="Land M."/>
            <person name="Hauser L."/>
            <person name="Markowitz V."/>
            <person name="Cheng J.F."/>
            <person name="Hugenholtz P."/>
            <person name="Woyke T."/>
            <person name="Wu D."/>
            <person name="Steenblock K."/>
            <person name="Schneider S."/>
            <person name="Pukall R."/>
            <person name="Goeker M."/>
            <person name="Klenk H.P."/>
            <person name="Eisen J.A."/>
        </authorList>
    </citation>
    <scope>NUCLEOTIDE SEQUENCE [LARGE SCALE GENOMIC DNA]</scope>
    <source>
        <strain evidence="13">ATCC 49802 / DSM 20745 / S 6022</strain>
    </source>
</reference>
<evidence type="ECO:0000256" key="3">
    <source>
        <dbReference type="ARBA" id="ARBA00022598"/>
    </source>
</evidence>
<dbReference type="GO" id="GO:0009432">
    <property type="term" value="P:SOS response"/>
    <property type="evidence" value="ECO:0007669"/>
    <property type="project" value="TreeGrafter"/>
</dbReference>
<dbReference type="Gene3D" id="3.30.1490.20">
    <property type="entry name" value="ATP-grasp fold, A domain"/>
    <property type="match status" value="1"/>
</dbReference>
<keyword evidence="5" id="KW-0479">Metal-binding</keyword>
<dbReference type="NCBIfam" id="TIGR02144">
    <property type="entry name" value="LysX_arch"/>
    <property type="match status" value="1"/>
</dbReference>
<sequence>MNRPRIGMLFSHVREEEKLLLAAFAKRGIEPVRLHDRKLVLDLTSPGSPCGVELDIVLDRGMAHGRAAVAMQIFDALGIPTVNSSRASNLADDKVATTLALAAAGVPTLRTVVAFDIDSALAGLEQIGYPAVIKPVIGSWGRLLAKVNSPQAARTLLEHKRVLGHYQHGVFYIQEYVEKPGRDLRIFVVGDEIVAASYRAAEHWVTNVARGAVSLPCPITPEIADISFRAARAIGTEIAGIDLVETPTGLQVIEVNTGAEFKGLMRTTEKDIAGAIVDYVIARAERAAYEAAYVMPGA</sequence>
<keyword evidence="8" id="KW-0460">Magnesium</keyword>
<comment type="cofactor">
    <cofactor evidence="1">
        <name>Mg(2+)</name>
        <dbReference type="ChEBI" id="CHEBI:18420"/>
    </cofactor>
</comment>
<keyword evidence="4" id="KW-0028">Amino-acid biosynthesis</keyword>
<dbReference type="Gene3D" id="3.30.470.20">
    <property type="entry name" value="ATP-grasp fold, B domain"/>
    <property type="match status" value="1"/>
</dbReference>
<evidence type="ECO:0000256" key="4">
    <source>
        <dbReference type="ARBA" id="ARBA00022605"/>
    </source>
</evidence>
<dbReference type="GO" id="GO:0005737">
    <property type="term" value="C:cytoplasm"/>
    <property type="evidence" value="ECO:0007669"/>
    <property type="project" value="TreeGrafter"/>
</dbReference>
<reference evidence="12 13" key="2">
    <citation type="journal article" date="2010" name="Stand. Genomic Sci.">
        <title>Complete genome sequence of Desulfohalobium retbaense type strain (HR(100)).</title>
        <authorList>
            <person name="Spring S."/>
            <person name="Nolan M."/>
            <person name="Lapidus A."/>
            <person name="Glavina Del Rio T."/>
            <person name="Copeland A."/>
            <person name="Tice H."/>
            <person name="Cheng J.F."/>
            <person name="Lucas S."/>
            <person name="Land M."/>
            <person name="Chen F."/>
            <person name="Bruce D."/>
            <person name="Goodwin L."/>
            <person name="Pitluck S."/>
            <person name="Ivanova N."/>
            <person name="Mavromatis K."/>
            <person name="Mikhailova N."/>
            <person name="Pati A."/>
            <person name="Chen A."/>
            <person name="Palaniappan K."/>
            <person name="Hauser L."/>
            <person name="Chang Y.J."/>
            <person name="Jeffries C.D."/>
            <person name="Munk C."/>
            <person name="Kiss H."/>
            <person name="Chain P."/>
            <person name="Han C."/>
            <person name="Brettin T."/>
            <person name="Detter J.C."/>
            <person name="Schuler E."/>
            <person name="Goker M."/>
            <person name="Rohde M."/>
            <person name="Bristow J."/>
            <person name="Eisen J.A."/>
            <person name="Markowitz V."/>
            <person name="Hugenholtz P."/>
            <person name="Kyrpides N.C."/>
            <person name="Klenk H.P."/>
        </authorList>
    </citation>
    <scope>NUCLEOTIDE SEQUENCE [LARGE SCALE GENOMIC DNA]</scope>
    <source>
        <strain evidence="13">ATCC 49802 / DSM 20745 / S 6022</strain>
    </source>
</reference>
<keyword evidence="3" id="KW-0436">Ligase</keyword>
<dbReference type="RefSeq" id="WP_012870702.1">
    <property type="nucleotide sequence ID" value="NC_013523.1"/>
</dbReference>
<dbReference type="InterPro" id="IPR054562">
    <property type="entry name" value="LysX/ArgX_preATP_grasp"/>
</dbReference>
<evidence type="ECO:0000256" key="10">
    <source>
        <dbReference type="PROSITE-ProRule" id="PRU00409"/>
    </source>
</evidence>
<name>D1C6B6_SPHTD</name>
<dbReference type="NCBIfam" id="TIGR00768">
    <property type="entry name" value="rimK_fam"/>
    <property type="match status" value="1"/>
</dbReference>
<evidence type="ECO:0000256" key="7">
    <source>
        <dbReference type="ARBA" id="ARBA00022840"/>
    </source>
</evidence>
<dbReference type="STRING" id="479434.Sthe_0215"/>
<proteinExistence type="inferred from homology"/>
<dbReference type="InParanoid" id="D1C6B6"/>
<dbReference type="PANTHER" id="PTHR21621">
    <property type="entry name" value="RIBOSOMAL PROTEIN S6 MODIFICATION PROTEIN"/>
    <property type="match status" value="1"/>
</dbReference>
<dbReference type="FunFam" id="3.30.470.20:FF:000058">
    <property type="entry name" value="Alpha-aminoadipate--LysW ligase LysX protein"/>
    <property type="match status" value="1"/>
</dbReference>
<dbReference type="PROSITE" id="PS50975">
    <property type="entry name" value="ATP_GRASP"/>
    <property type="match status" value="1"/>
</dbReference>
<evidence type="ECO:0000256" key="1">
    <source>
        <dbReference type="ARBA" id="ARBA00001946"/>
    </source>
</evidence>
<dbReference type="Pfam" id="PF22626">
    <property type="entry name" value="LysX_preATP_grasp"/>
    <property type="match status" value="1"/>
</dbReference>
<dbReference type="InterPro" id="IPR011870">
    <property type="entry name" value="LysX_arch"/>
</dbReference>
<keyword evidence="13" id="KW-1185">Reference proteome</keyword>
<dbReference type="Pfam" id="PF08443">
    <property type="entry name" value="RimK"/>
    <property type="match status" value="1"/>
</dbReference>
<dbReference type="GO" id="GO:0046872">
    <property type="term" value="F:metal ion binding"/>
    <property type="evidence" value="ECO:0007669"/>
    <property type="project" value="UniProtKB-KW"/>
</dbReference>
<dbReference type="Proteomes" id="UP000002027">
    <property type="component" value="Chromosome 1"/>
</dbReference>
<dbReference type="EMBL" id="CP001823">
    <property type="protein sequence ID" value="ACZ37654.1"/>
    <property type="molecule type" value="Genomic_DNA"/>
</dbReference>
<evidence type="ECO:0000256" key="2">
    <source>
        <dbReference type="ARBA" id="ARBA00006239"/>
    </source>
</evidence>
<dbReference type="GO" id="GO:0009085">
    <property type="term" value="P:lysine biosynthetic process"/>
    <property type="evidence" value="ECO:0007669"/>
    <property type="project" value="InterPro"/>
</dbReference>
<protein>
    <submittedName>
        <fullName evidence="12">Lysine biosynthesis enzyme LysX</fullName>
    </submittedName>
</protein>
<dbReference type="SUPFAM" id="SSF52440">
    <property type="entry name" value="PreATP-grasp domain"/>
    <property type="match status" value="1"/>
</dbReference>
<dbReference type="KEGG" id="sti:Sthe_0215"/>
<evidence type="ECO:0000259" key="11">
    <source>
        <dbReference type="PROSITE" id="PS50975"/>
    </source>
</evidence>
<dbReference type="SUPFAM" id="SSF56059">
    <property type="entry name" value="Glutathione synthetase ATP-binding domain-like"/>
    <property type="match status" value="1"/>
</dbReference>
<dbReference type="FunFam" id="3.30.1490.20:FF:000025">
    <property type="entry name" value="Alpha-aminoadipate--LysW ligase LysX protein"/>
    <property type="match status" value="1"/>
</dbReference>
<evidence type="ECO:0000256" key="5">
    <source>
        <dbReference type="ARBA" id="ARBA00022723"/>
    </source>
</evidence>
<evidence type="ECO:0000256" key="9">
    <source>
        <dbReference type="ARBA" id="ARBA00029440"/>
    </source>
</evidence>
<dbReference type="InterPro" id="IPR013815">
    <property type="entry name" value="ATP_grasp_subdomain_1"/>
</dbReference>
<evidence type="ECO:0000313" key="12">
    <source>
        <dbReference type="EMBL" id="ACZ37654.1"/>
    </source>
</evidence>
<feature type="domain" description="ATP-grasp" evidence="11">
    <location>
        <begin position="98"/>
        <end position="281"/>
    </location>
</feature>
<dbReference type="InterPro" id="IPR004666">
    <property type="entry name" value="Rp_bS6_RimK/Lys_biosynth_LsyX"/>
</dbReference>
<dbReference type="Gene3D" id="3.40.50.20">
    <property type="match status" value="1"/>
</dbReference>
<comment type="similarity">
    <text evidence="2">Belongs to the RimK family. LysX subfamily.</text>
</comment>
<dbReference type="GO" id="GO:0005524">
    <property type="term" value="F:ATP binding"/>
    <property type="evidence" value="ECO:0007669"/>
    <property type="project" value="UniProtKB-UniRule"/>
</dbReference>
<dbReference type="PANTHER" id="PTHR21621:SF0">
    <property type="entry name" value="BETA-CITRYLGLUTAMATE SYNTHASE B-RELATED"/>
    <property type="match status" value="1"/>
</dbReference>
<accession>D1C6B6</accession>
<gene>
    <name evidence="12" type="ordered locus">Sthe_0215</name>
</gene>
<dbReference type="InterPro" id="IPR013651">
    <property type="entry name" value="ATP-grasp_RimK-type"/>
</dbReference>
<keyword evidence="6 10" id="KW-0547">Nucleotide-binding</keyword>
<evidence type="ECO:0000313" key="13">
    <source>
        <dbReference type="Proteomes" id="UP000002027"/>
    </source>
</evidence>
<evidence type="ECO:0000256" key="6">
    <source>
        <dbReference type="ARBA" id="ARBA00022741"/>
    </source>
</evidence>
<comment type="pathway">
    <text evidence="9">Amino-acid biosynthesis.</text>
</comment>
<dbReference type="GO" id="GO:0018169">
    <property type="term" value="F:ribosomal S6-glutamic acid ligase activity"/>
    <property type="evidence" value="ECO:0007669"/>
    <property type="project" value="TreeGrafter"/>
</dbReference>
<dbReference type="eggNOG" id="COG0189">
    <property type="taxonomic scope" value="Bacteria"/>
</dbReference>